<evidence type="ECO:0000256" key="3">
    <source>
        <dbReference type="ARBA" id="ARBA00012756"/>
    </source>
</evidence>
<keyword evidence="5" id="KW-0326">Glycosidase</keyword>
<evidence type="ECO:0000256" key="4">
    <source>
        <dbReference type="ARBA" id="ARBA00022801"/>
    </source>
</evidence>
<dbReference type="InterPro" id="IPR006104">
    <property type="entry name" value="Glyco_hydro_2_N"/>
</dbReference>
<feature type="non-terminal residue" evidence="9">
    <location>
        <position position="1"/>
    </location>
</feature>
<feature type="domain" description="Glycosyl hydrolases family 2 sugar binding" evidence="8">
    <location>
        <begin position="2"/>
        <end position="36"/>
    </location>
</feature>
<dbReference type="Gene3D" id="2.60.120.260">
    <property type="entry name" value="Galactose-binding domain-like"/>
    <property type="match status" value="1"/>
</dbReference>
<dbReference type="InterPro" id="IPR017853">
    <property type="entry name" value="GH"/>
</dbReference>
<dbReference type="GO" id="GO:0009341">
    <property type="term" value="C:beta-galactosidase complex"/>
    <property type="evidence" value="ECO:0007669"/>
    <property type="project" value="TreeGrafter"/>
</dbReference>
<feature type="domain" description="Glycoside hydrolase family 2 catalytic" evidence="7">
    <location>
        <begin position="149"/>
        <end position="315"/>
    </location>
</feature>
<dbReference type="Pfam" id="PF02836">
    <property type="entry name" value="Glyco_hydro_2_C"/>
    <property type="match status" value="1"/>
</dbReference>
<dbReference type="PANTHER" id="PTHR46323:SF2">
    <property type="entry name" value="BETA-GALACTOSIDASE"/>
    <property type="match status" value="1"/>
</dbReference>
<sequence length="323" mass="37730">QLAVLVYRFCDGSYLEDQDMWYLNGIFRDVYIYSTPRIRIEDFYIRCSFDENHKNALFLGDVYLDPKAEFDNQYSLVMEMLDPDGKPVFKQKKIISSSSDIKFEFRESINSPQKWSAEEPVLYTVLISLLDKKGRALEVIPRRFGFRVIEIVNKQVMLNGKPILIKGVNRHEFDPKTGYTVSIENMEAQVRILKQFNINAVRTSHYPNHPYFYELCDRYGLYVMDEANLESHAYVKHLPRGKSEWREAVVSRGTRMVLRDRNHTSIIFWSLGNEAGGGENLSHMRTAILELDQTRPIHYEGEHTSPNSDLVSMMYPSPEFLDK</sequence>
<accession>X1B465</accession>
<comment type="caution">
    <text evidence="9">The sequence shown here is derived from an EMBL/GenBank/DDBJ whole genome shotgun (WGS) entry which is preliminary data.</text>
</comment>
<evidence type="ECO:0000256" key="2">
    <source>
        <dbReference type="ARBA" id="ARBA00007401"/>
    </source>
</evidence>
<dbReference type="SUPFAM" id="SSF51445">
    <property type="entry name" value="(Trans)glycosidases"/>
    <property type="match status" value="1"/>
</dbReference>
<comment type="similarity">
    <text evidence="2">Belongs to the glycosyl hydrolase 2 family.</text>
</comment>
<dbReference type="InterPro" id="IPR036156">
    <property type="entry name" value="Beta-gal/glucu_dom_sf"/>
</dbReference>
<dbReference type="SUPFAM" id="SSF49303">
    <property type="entry name" value="beta-Galactosidase/glucuronidase domain"/>
    <property type="match status" value="1"/>
</dbReference>
<dbReference type="PANTHER" id="PTHR46323">
    <property type="entry name" value="BETA-GALACTOSIDASE"/>
    <property type="match status" value="1"/>
</dbReference>
<dbReference type="InterPro" id="IPR050347">
    <property type="entry name" value="Bact_Beta-galactosidase"/>
</dbReference>
<dbReference type="SUPFAM" id="SSF49785">
    <property type="entry name" value="Galactose-binding domain-like"/>
    <property type="match status" value="1"/>
</dbReference>
<dbReference type="InterPro" id="IPR023230">
    <property type="entry name" value="Glyco_hydro_2_CS"/>
</dbReference>
<dbReference type="InterPro" id="IPR006103">
    <property type="entry name" value="Glyco_hydro_2_cat"/>
</dbReference>
<protein>
    <recommendedName>
        <fullName evidence="3">beta-galactosidase</fullName>
        <ecNumber evidence="3">3.2.1.23</ecNumber>
    </recommendedName>
</protein>
<dbReference type="EMBL" id="BART01010667">
    <property type="protein sequence ID" value="GAG89870.1"/>
    <property type="molecule type" value="Genomic_DNA"/>
</dbReference>
<dbReference type="Pfam" id="PF00703">
    <property type="entry name" value="Glyco_hydro_2"/>
    <property type="match status" value="1"/>
</dbReference>
<dbReference type="EC" id="3.2.1.23" evidence="3"/>
<evidence type="ECO:0000259" key="6">
    <source>
        <dbReference type="Pfam" id="PF00703"/>
    </source>
</evidence>
<dbReference type="PROSITE" id="PS00608">
    <property type="entry name" value="GLYCOSYL_HYDROL_F2_2"/>
    <property type="match status" value="1"/>
</dbReference>
<keyword evidence="4" id="KW-0378">Hydrolase</keyword>
<dbReference type="GO" id="GO:0005990">
    <property type="term" value="P:lactose catabolic process"/>
    <property type="evidence" value="ECO:0007669"/>
    <property type="project" value="TreeGrafter"/>
</dbReference>
<dbReference type="InterPro" id="IPR023232">
    <property type="entry name" value="Glyco_hydro_2_AS"/>
</dbReference>
<dbReference type="InterPro" id="IPR013783">
    <property type="entry name" value="Ig-like_fold"/>
</dbReference>
<gene>
    <name evidence="9" type="ORF">S01H4_23085</name>
</gene>
<proteinExistence type="inferred from homology"/>
<dbReference type="PROSITE" id="PS00719">
    <property type="entry name" value="GLYCOSYL_HYDROL_F2_1"/>
    <property type="match status" value="1"/>
</dbReference>
<dbReference type="InterPro" id="IPR006101">
    <property type="entry name" value="Glyco_hydro_2"/>
</dbReference>
<dbReference type="InterPro" id="IPR006102">
    <property type="entry name" value="Ig-like_GH2"/>
</dbReference>
<comment type="catalytic activity">
    <reaction evidence="1">
        <text>Hydrolysis of terminal non-reducing beta-D-galactose residues in beta-D-galactosides.</text>
        <dbReference type="EC" id="3.2.1.23"/>
    </reaction>
</comment>
<organism evidence="9">
    <name type="scientific">marine sediment metagenome</name>
    <dbReference type="NCBI Taxonomy" id="412755"/>
    <lineage>
        <taxon>unclassified sequences</taxon>
        <taxon>metagenomes</taxon>
        <taxon>ecological metagenomes</taxon>
    </lineage>
</organism>
<evidence type="ECO:0000313" key="9">
    <source>
        <dbReference type="EMBL" id="GAG89870.1"/>
    </source>
</evidence>
<evidence type="ECO:0000259" key="8">
    <source>
        <dbReference type="Pfam" id="PF02837"/>
    </source>
</evidence>
<evidence type="ECO:0000256" key="1">
    <source>
        <dbReference type="ARBA" id="ARBA00001412"/>
    </source>
</evidence>
<dbReference type="GO" id="GO:0004565">
    <property type="term" value="F:beta-galactosidase activity"/>
    <property type="evidence" value="ECO:0007669"/>
    <property type="project" value="UniProtKB-EC"/>
</dbReference>
<feature type="non-terminal residue" evidence="9">
    <location>
        <position position="323"/>
    </location>
</feature>
<name>X1B465_9ZZZZ</name>
<dbReference type="AlphaFoldDB" id="X1B465"/>
<reference evidence="9" key="1">
    <citation type="journal article" date="2014" name="Front. Microbiol.">
        <title>High frequency of phylogenetically diverse reductive dehalogenase-homologous genes in deep subseafloor sedimentary metagenomes.</title>
        <authorList>
            <person name="Kawai M."/>
            <person name="Futagami T."/>
            <person name="Toyoda A."/>
            <person name="Takaki Y."/>
            <person name="Nishi S."/>
            <person name="Hori S."/>
            <person name="Arai W."/>
            <person name="Tsubouchi T."/>
            <person name="Morono Y."/>
            <person name="Uchiyama I."/>
            <person name="Ito T."/>
            <person name="Fujiyama A."/>
            <person name="Inagaki F."/>
            <person name="Takami H."/>
        </authorList>
    </citation>
    <scope>NUCLEOTIDE SEQUENCE</scope>
    <source>
        <strain evidence="9">Expedition CK06-06</strain>
    </source>
</reference>
<dbReference type="Gene3D" id="3.20.20.80">
    <property type="entry name" value="Glycosidases"/>
    <property type="match status" value="1"/>
</dbReference>
<dbReference type="InterPro" id="IPR008979">
    <property type="entry name" value="Galactose-bd-like_sf"/>
</dbReference>
<evidence type="ECO:0000259" key="7">
    <source>
        <dbReference type="Pfam" id="PF02836"/>
    </source>
</evidence>
<dbReference type="Gene3D" id="2.60.40.10">
    <property type="entry name" value="Immunoglobulins"/>
    <property type="match status" value="1"/>
</dbReference>
<dbReference type="PRINTS" id="PR00132">
    <property type="entry name" value="GLHYDRLASE2"/>
</dbReference>
<evidence type="ECO:0000256" key="5">
    <source>
        <dbReference type="ARBA" id="ARBA00023295"/>
    </source>
</evidence>
<feature type="domain" description="Glycoside hydrolase family 2 immunoglobulin-like beta-sandwich" evidence="6">
    <location>
        <begin position="39"/>
        <end position="147"/>
    </location>
</feature>
<dbReference type="Pfam" id="PF02837">
    <property type="entry name" value="Glyco_hydro_2_N"/>
    <property type="match status" value="1"/>
</dbReference>